<accession>A0A5J4V8N7</accession>
<evidence type="ECO:0000313" key="2">
    <source>
        <dbReference type="Proteomes" id="UP000324800"/>
    </source>
</evidence>
<evidence type="ECO:0000313" key="1">
    <source>
        <dbReference type="EMBL" id="KAA6378868.1"/>
    </source>
</evidence>
<dbReference type="Proteomes" id="UP000324800">
    <property type="component" value="Unassembled WGS sequence"/>
</dbReference>
<comment type="caution">
    <text evidence="1">The sequence shown here is derived from an EMBL/GenBank/DDBJ whole genome shotgun (WGS) entry which is preliminary data.</text>
</comment>
<protein>
    <submittedName>
        <fullName evidence="1">Uncharacterized protein</fullName>
    </submittedName>
</protein>
<dbReference type="AlphaFoldDB" id="A0A5J4V8N7"/>
<sequence>KQCLQWGDHQEKQIRKVEKIDKSGLTTGDPAEKIDEVLFKKCKVGELLTMVSNKIVGMRCQQSFMEGYAHAVR</sequence>
<dbReference type="EMBL" id="SNRW01008865">
    <property type="protein sequence ID" value="KAA6378868.1"/>
    <property type="molecule type" value="Genomic_DNA"/>
</dbReference>
<reference evidence="1 2" key="1">
    <citation type="submission" date="2019-03" db="EMBL/GenBank/DDBJ databases">
        <title>Single cell metagenomics reveals metabolic interactions within the superorganism composed of flagellate Streblomastix strix and complex community of Bacteroidetes bacteria on its surface.</title>
        <authorList>
            <person name="Treitli S.C."/>
            <person name="Kolisko M."/>
            <person name="Husnik F."/>
            <person name="Keeling P."/>
            <person name="Hampl V."/>
        </authorList>
    </citation>
    <scope>NUCLEOTIDE SEQUENCE [LARGE SCALE GENOMIC DNA]</scope>
    <source>
        <strain evidence="1">ST1C</strain>
    </source>
</reference>
<gene>
    <name evidence="1" type="ORF">EZS28_025601</name>
</gene>
<name>A0A5J4V8N7_9EUKA</name>
<organism evidence="1 2">
    <name type="scientific">Streblomastix strix</name>
    <dbReference type="NCBI Taxonomy" id="222440"/>
    <lineage>
        <taxon>Eukaryota</taxon>
        <taxon>Metamonada</taxon>
        <taxon>Preaxostyla</taxon>
        <taxon>Oxymonadida</taxon>
        <taxon>Streblomastigidae</taxon>
        <taxon>Streblomastix</taxon>
    </lineage>
</organism>
<proteinExistence type="predicted"/>
<feature type="non-terminal residue" evidence="1">
    <location>
        <position position="1"/>
    </location>
</feature>